<dbReference type="InParanoid" id="A0A1E7FBU3"/>
<organism evidence="2 3">
    <name type="scientific">Fragilariopsis cylindrus CCMP1102</name>
    <dbReference type="NCBI Taxonomy" id="635003"/>
    <lineage>
        <taxon>Eukaryota</taxon>
        <taxon>Sar</taxon>
        <taxon>Stramenopiles</taxon>
        <taxon>Ochrophyta</taxon>
        <taxon>Bacillariophyta</taxon>
        <taxon>Bacillariophyceae</taxon>
        <taxon>Bacillariophycidae</taxon>
        <taxon>Bacillariales</taxon>
        <taxon>Bacillariaceae</taxon>
        <taxon>Fragilariopsis</taxon>
    </lineage>
</organism>
<reference evidence="2 3" key="1">
    <citation type="submission" date="2016-09" db="EMBL/GenBank/DDBJ databases">
        <title>Extensive genetic diversity and differential bi-allelic expression allows diatom success in the polar Southern Ocean.</title>
        <authorList>
            <consortium name="DOE Joint Genome Institute"/>
            <person name="Mock T."/>
            <person name="Otillar R.P."/>
            <person name="Strauss J."/>
            <person name="Dupont C."/>
            <person name="Frickenhaus S."/>
            <person name="Maumus F."/>
            <person name="Mcmullan M."/>
            <person name="Sanges R."/>
            <person name="Schmutz J."/>
            <person name="Toseland A."/>
            <person name="Valas R."/>
            <person name="Veluchamy A."/>
            <person name="Ward B.J."/>
            <person name="Allen A."/>
            <person name="Barry K."/>
            <person name="Falciatore A."/>
            <person name="Ferrante M."/>
            <person name="Fortunato A.E."/>
            <person name="Gloeckner G."/>
            <person name="Gruber A."/>
            <person name="Hipkin R."/>
            <person name="Janech M."/>
            <person name="Kroth P."/>
            <person name="Leese F."/>
            <person name="Lindquist E."/>
            <person name="Lyon B.R."/>
            <person name="Martin J."/>
            <person name="Mayer C."/>
            <person name="Parker M."/>
            <person name="Quesneville H."/>
            <person name="Raymond J."/>
            <person name="Uhlig C."/>
            <person name="Valentin K.U."/>
            <person name="Worden A.Z."/>
            <person name="Armbrust E.V."/>
            <person name="Bowler C."/>
            <person name="Green B."/>
            <person name="Moulton V."/>
            <person name="Van Oosterhout C."/>
            <person name="Grigoriev I."/>
        </authorList>
    </citation>
    <scope>NUCLEOTIDE SEQUENCE [LARGE SCALE GENOMIC DNA]</scope>
    <source>
        <strain evidence="2 3">CCMP1102</strain>
    </source>
</reference>
<dbReference type="KEGG" id="fcy:FRACYDRAFT_240297"/>
<dbReference type="Proteomes" id="UP000095751">
    <property type="component" value="Unassembled WGS sequence"/>
</dbReference>
<keyword evidence="3" id="KW-1185">Reference proteome</keyword>
<name>A0A1E7FBU3_9STRA</name>
<accession>A0A1E7FBU3</accession>
<sequence length="308" mass="34991">MIETEVPSLDENDDTSEMSSPNFVYEDQNHKELPEIGTTSTPVNLAYDTPTHRQPTPSKFVFLSDQKSVPTDLKKLQERTIKRRRDFVARMHDLDLHTARLMSKYAEERMDLDLATCDTFERCCIHPLETSIERLAIDREASTSRSLGISTLERRVGRLDAQMTHHIHVTMSDAKIDKLDSIQDDLRQNIASEIRIENSKYNKIEGGIVQRFELSTGNICKKFHSEGATRRAAIELLRRKIDNAIPKRVEKAEITLSNIANLRVQLSEERATRIAADKAILADIVNKTATLQRAMIAIASDGDSSRQF</sequence>
<dbReference type="OrthoDB" id="41282at2759"/>
<protein>
    <submittedName>
        <fullName evidence="2">Uncharacterized protein</fullName>
    </submittedName>
</protein>
<evidence type="ECO:0000313" key="2">
    <source>
        <dbReference type="EMBL" id="OEU15604.1"/>
    </source>
</evidence>
<feature type="region of interest" description="Disordered" evidence="1">
    <location>
        <begin position="1"/>
        <end position="40"/>
    </location>
</feature>
<evidence type="ECO:0000256" key="1">
    <source>
        <dbReference type="SAM" id="MobiDB-lite"/>
    </source>
</evidence>
<evidence type="ECO:0000313" key="3">
    <source>
        <dbReference type="Proteomes" id="UP000095751"/>
    </source>
</evidence>
<proteinExistence type="predicted"/>
<dbReference type="EMBL" id="KV784359">
    <property type="protein sequence ID" value="OEU15604.1"/>
    <property type="molecule type" value="Genomic_DNA"/>
</dbReference>
<dbReference type="AlphaFoldDB" id="A0A1E7FBU3"/>
<gene>
    <name evidence="2" type="ORF">FRACYDRAFT_240297</name>
</gene>